<keyword evidence="5" id="KW-0574">Periplasm</keyword>
<reference evidence="13" key="1">
    <citation type="submission" date="2016-10" db="EMBL/GenBank/DDBJ databases">
        <authorList>
            <person name="Varghese N."/>
            <person name="Submissions S."/>
        </authorList>
    </citation>
    <scope>NUCLEOTIDE SEQUENCE [LARGE SCALE GENOMIC DNA]</scope>
    <source>
        <strain evidence="13">8N4</strain>
    </source>
</reference>
<dbReference type="AlphaFoldDB" id="A0A1H9M9F2"/>
<feature type="chain" id="PRO_5017200338" evidence="9">
    <location>
        <begin position="21"/>
        <end position="246"/>
    </location>
</feature>
<dbReference type="InterPro" id="IPR018046">
    <property type="entry name" value="Pili_assmbl_chaperone_CS"/>
</dbReference>
<evidence type="ECO:0000256" key="8">
    <source>
        <dbReference type="RuleBase" id="RU003918"/>
    </source>
</evidence>
<evidence type="ECO:0000256" key="6">
    <source>
        <dbReference type="ARBA" id="ARBA00023186"/>
    </source>
</evidence>
<dbReference type="InterPro" id="IPR036316">
    <property type="entry name" value="Pili_assmbl_chap_C_dom_sf"/>
</dbReference>
<dbReference type="Gene3D" id="2.60.40.10">
    <property type="entry name" value="Immunoglobulins"/>
    <property type="match status" value="2"/>
</dbReference>
<keyword evidence="13" id="KW-1185">Reference proteome</keyword>
<evidence type="ECO:0000259" key="10">
    <source>
        <dbReference type="Pfam" id="PF00345"/>
    </source>
</evidence>
<comment type="similarity">
    <text evidence="2 8">Belongs to the periplasmic pilus chaperone family.</text>
</comment>
<proteinExistence type="inferred from homology"/>
<gene>
    <name evidence="12" type="ORF">SAMN05216522_11412</name>
</gene>
<keyword evidence="7" id="KW-0393">Immunoglobulin domain</keyword>
<keyword evidence="6 8" id="KW-0143">Chaperone</keyword>
<dbReference type="PROSITE" id="PS00635">
    <property type="entry name" value="PILI_CHAPERONE"/>
    <property type="match status" value="1"/>
</dbReference>
<evidence type="ECO:0000313" key="13">
    <source>
        <dbReference type="Proteomes" id="UP000242515"/>
    </source>
</evidence>
<evidence type="ECO:0000256" key="7">
    <source>
        <dbReference type="ARBA" id="ARBA00023319"/>
    </source>
</evidence>
<dbReference type="InterPro" id="IPR013783">
    <property type="entry name" value="Ig-like_fold"/>
</dbReference>
<dbReference type="RefSeq" id="WP_092677999.1">
    <property type="nucleotide sequence ID" value="NZ_FOGC01000014.1"/>
</dbReference>
<keyword evidence="4 9" id="KW-0732">Signal</keyword>
<dbReference type="FunFam" id="2.60.40.10:FF:000458">
    <property type="entry name" value="Molecular chaperone FimC"/>
    <property type="match status" value="1"/>
</dbReference>
<dbReference type="InterPro" id="IPR016148">
    <property type="entry name" value="Pili_assmbl_chaperone_C"/>
</dbReference>
<dbReference type="InterPro" id="IPR008962">
    <property type="entry name" value="PapD-like_sf"/>
</dbReference>
<dbReference type="OrthoDB" id="9131059at2"/>
<evidence type="ECO:0000256" key="5">
    <source>
        <dbReference type="ARBA" id="ARBA00022764"/>
    </source>
</evidence>
<evidence type="ECO:0000256" key="1">
    <source>
        <dbReference type="ARBA" id="ARBA00004418"/>
    </source>
</evidence>
<evidence type="ECO:0000256" key="4">
    <source>
        <dbReference type="ARBA" id="ARBA00022729"/>
    </source>
</evidence>
<evidence type="ECO:0000259" key="11">
    <source>
        <dbReference type="Pfam" id="PF02753"/>
    </source>
</evidence>
<keyword evidence="3" id="KW-1029">Fimbrium biogenesis</keyword>
<name>A0A1H9M9F2_9GAMM</name>
<protein>
    <submittedName>
        <fullName evidence="12">P pilus assembly protein, chaperone PapD</fullName>
    </submittedName>
</protein>
<comment type="subcellular location">
    <subcellularLocation>
        <location evidence="1 8">Periplasm</location>
    </subcellularLocation>
</comment>
<dbReference type="InterPro" id="IPR050643">
    <property type="entry name" value="Periplasmic_pilus_chap"/>
</dbReference>
<dbReference type="SUPFAM" id="SSF49584">
    <property type="entry name" value="Periplasmic chaperone C-domain"/>
    <property type="match status" value="1"/>
</dbReference>
<feature type="domain" description="Pili assembly chaperone C-terminal" evidence="11">
    <location>
        <begin position="170"/>
        <end position="230"/>
    </location>
</feature>
<dbReference type="SUPFAM" id="SSF49354">
    <property type="entry name" value="PapD-like"/>
    <property type="match status" value="1"/>
</dbReference>
<evidence type="ECO:0000256" key="3">
    <source>
        <dbReference type="ARBA" id="ARBA00022558"/>
    </source>
</evidence>
<dbReference type="PANTHER" id="PTHR30251">
    <property type="entry name" value="PILUS ASSEMBLY CHAPERONE"/>
    <property type="match status" value="1"/>
</dbReference>
<dbReference type="Proteomes" id="UP000242515">
    <property type="component" value="Unassembled WGS sequence"/>
</dbReference>
<feature type="domain" description="Pili assembly chaperone N-terminal" evidence="10">
    <location>
        <begin position="21"/>
        <end position="142"/>
    </location>
</feature>
<sequence>MFKFLLGCIVFLLAMQSSRAGMSIVGTRIIYPGNEKEITVRTKNRTDQPILSQVWVDDGSSNEDIDKSKIPFIVTPPIFRVEPNSGQSLKLIYNGMSLPQDKESVFWFNLLEIPPVDTSNAQQKLNIAFRTRIKIFYRPAAVAKIKMPDITTLLHWSVIKDSAHGTGFRVENTGPFYFSFNDAIVFVNNKQVNMKMSMLAPRSSAVFFPDQRVTSFSRLKYSFINDLGVNVENDLIWSQINGLQSQ</sequence>
<dbReference type="Pfam" id="PF00345">
    <property type="entry name" value="PapD_N"/>
    <property type="match status" value="1"/>
</dbReference>
<evidence type="ECO:0000256" key="2">
    <source>
        <dbReference type="ARBA" id="ARBA00007399"/>
    </source>
</evidence>
<dbReference type="Pfam" id="PF02753">
    <property type="entry name" value="PapD_C"/>
    <property type="match status" value="1"/>
</dbReference>
<evidence type="ECO:0000313" key="12">
    <source>
        <dbReference type="EMBL" id="SER20099.1"/>
    </source>
</evidence>
<dbReference type="GO" id="GO:0071555">
    <property type="term" value="P:cell wall organization"/>
    <property type="evidence" value="ECO:0007669"/>
    <property type="project" value="InterPro"/>
</dbReference>
<evidence type="ECO:0000256" key="9">
    <source>
        <dbReference type="SAM" id="SignalP"/>
    </source>
</evidence>
<dbReference type="InterPro" id="IPR016147">
    <property type="entry name" value="Pili_assmbl_chaperone_N"/>
</dbReference>
<feature type="signal peptide" evidence="9">
    <location>
        <begin position="1"/>
        <end position="20"/>
    </location>
</feature>
<accession>A0A1H9M9F2</accession>
<dbReference type="GO" id="GO:0030288">
    <property type="term" value="C:outer membrane-bounded periplasmic space"/>
    <property type="evidence" value="ECO:0007669"/>
    <property type="project" value="InterPro"/>
</dbReference>
<dbReference type="PRINTS" id="PR00969">
    <property type="entry name" value="CHAPERONPILI"/>
</dbReference>
<dbReference type="STRING" id="988801.SAMN05216522_11412"/>
<dbReference type="PANTHER" id="PTHR30251:SF2">
    <property type="entry name" value="FIMBRIAL CHAPERONE YADV-RELATED"/>
    <property type="match status" value="1"/>
</dbReference>
<organism evidence="12 13">
    <name type="scientific">Rosenbergiella nectarea</name>
    <dbReference type="NCBI Taxonomy" id="988801"/>
    <lineage>
        <taxon>Bacteria</taxon>
        <taxon>Pseudomonadati</taxon>
        <taxon>Pseudomonadota</taxon>
        <taxon>Gammaproteobacteria</taxon>
        <taxon>Enterobacterales</taxon>
        <taxon>Erwiniaceae</taxon>
        <taxon>Rosenbergiella</taxon>
    </lineage>
</organism>
<dbReference type="InterPro" id="IPR001829">
    <property type="entry name" value="Pili_assmbl_chaperone_bac"/>
</dbReference>
<dbReference type="EMBL" id="FOGC01000014">
    <property type="protein sequence ID" value="SER20099.1"/>
    <property type="molecule type" value="Genomic_DNA"/>
</dbReference>